<dbReference type="AlphaFoldDB" id="A0A1G8JBH0"/>
<evidence type="ECO:0000313" key="3">
    <source>
        <dbReference type="EMBL" id="SDI28585.1"/>
    </source>
</evidence>
<name>A0A1G8JBH0_9RHOB</name>
<organism evidence="3 4">
    <name type="scientific">Lutimaribacter saemankumensis</name>
    <dbReference type="NCBI Taxonomy" id="490829"/>
    <lineage>
        <taxon>Bacteria</taxon>
        <taxon>Pseudomonadati</taxon>
        <taxon>Pseudomonadota</taxon>
        <taxon>Alphaproteobacteria</taxon>
        <taxon>Rhodobacterales</taxon>
        <taxon>Roseobacteraceae</taxon>
        <taxon>Lutimaribacter</taxon>
    </lineage>
</organism>
<protein>
    <submittedName>
        <fullName evidence="3">SseB protein N-terminal domain-containing protein</fullName>
    </submittedName>
</protein>
<feature type="domain" description="SseB protein N-terminal" evidence="2">
    <location>
        <begin position="14"/>
        <end position="121"/>
    </location>
</feature>
<accession>A0A1G8JBH0</accession>
<dbReference type="OrthoDB" id="7831317at2"/>
<dbReference type="RefSeq" id="WP_090027242.1">
    <property type="nucleotide sequence ID" value="NZ_FNEB01000002.1"/>
</dbReference>
<dbReference type="STRING" id="490829.SAMN05421850_10283"/>
<proteinExistence type="predicted"/>
<dbReference type="Proteomes" id="UP000199340">
    <property type="component" value="Unassembled WGS sequence"/>
</dbReference>
<evidence type="ECO:0000259" key="2">
    <source>
        <dbReference type="Pfam" id="PF07179"/>
    </source>
</evidence>
<evidence type="ECO:0000256" key="1">
    <source>
        <dbReference type="SAM" id="MobiDB-lite"/>
    </source>
</evidence>
<dbReference type="Pfam" id="PF07179">
    <property type="entry name" value="SseB"/>
    <property type="match status" value="1"/>
</dbReference>
<dbReference type="InterPro" id="IPR009839">
    <property type="entry name" value="SseB_N"/>
</dbReference>
<evidence type="ECO:0000313" key="4">
    <source>
        <dbReference type="Proteomes" id="UP000199340"/>
    </source>
</evidence>
<gene>
    <name evidence="3" type="ORF">SAMN05421850_10283</name>
</gene>
<sequence length="264" mass="27952">MTDTQTQLDRAFFAMEAAPEDDLARARYYEVLADTELFLVLRDDPKGDQVAPDTFDLGDQTFVVAFDAEDRMAHFTGGPAPYAAISGRVLAGMLAPQGIGLGINLEAGPTSFLIPAEALQWLVDTLGTAPQEAQATVVAIHAPGRLPQPVLDALAGRLTRAAGLAQSAFLVEAEYDSGARAHMLAILGAEDRAQAPLAKTVSEALTFSGIEAGAIDVVFVDADDPRFPAIEARGMRLDIPPAPEPPKVERIAPGSDPDNPPKLR</sequence>
<feature type="region of interest" description="Disordered" evidence="1">
    <location>
        <begin position="236"/>
        <end position="264"/>
    </location>
</feature>
<reference evidence="3 4" key="1">
    <citation type="submission" date="2016-10" db="EMBL/GenBank/DDBJ databases">
        <authorList>
            <person name="de Groot N.N."/>
        </authorList>
    </citation>
    <scope>NUCLEOTIDE SEQUENCE [LARGE SCALE GENOMIC DNA]</scope>
    <source>
        <strain evidence="3 4">DSM 28010</strain>
    </source>
</reference>
<keyword evidence="4" id="KW-1185">Reference proteome</keyword>
<dbReference type="EMBL" id="FNEB01000002">
    <property type="protein sequence ID" value="SDI28585.1"/>
    <property type="molecule type" value="Genomic_DNA"/>
</dbReference>